<keyword evidence="3" id="KW-1185">Reference proteome</keyword>
<organism evidence="2 3">
    <name type="scientific">Pleurodeles waltl</name>
    <name type="common">Iberian ribbed newt</name>
    <dbReference type="NCBI Taxonomy" id="8319"/>
    <lineage>
        <taxon>Eukaryota</taxon>
        <taxon>Metazoa</taxon>
        <taxon>Chordata</taxon>
        <taxon>Craniata</taxon>
        <taxon>Vertebrata</taxon>
        <taxon>Euteleostomi</taxon>
        <taxon>Amphibia</taxon>
        <taxon>Batrachia</taxon>
        <taxon>Caudata</taxon>
        <taxon>Salamandroidea</taxon>
        <taxon>Salamandridae</taxon>
        <taxon>Pleurodelinae</taxon>
        <taxon>Pleurodeles</taxon>
    </lineage>
</organism>
<evidence type="ECO:0000256" key="1">
    <source>
        <dbReference type="SAM" id="Phobius"/>
    </source>
</evidence>
<dbReference type="Proteomes" id="UP001066276">
    <property type="component" value="Chromosome 4_2"/>
</dbReference>
<protein>
    <submittedName>
        <fullName evidence="2">Uncharacterized protein</fullName>
    </submittedName>
</protein>
<feature type="transmembrane region" description="Helical" evidence="1">
    <location>
        <begin position="33"/>
        <end position="53"/>
    </location>
</feature>
<keyword evidence="1" id="KW-0812">Transmembrane</keyword>
<proteinExistence type="predicted"/>
<dbReference type="EMBL" id="JANPWB010000008">
    <property type="protein sequence ID" value="KAJ1161911.1"/>
    <property type="molecule type" value="Genomic_DNA"/>
</dbReference>
<reference evidence="2" key="1">
    <citation type="journal article" date="2022" name="bioRxiv">
        <title>Sequencing and chromosome-scale assembly of the giantPleurodeles waltlgenome.</title>
        <authorList>
            <person name="Brown T."/>
            <person name="Elewa A."/>
            <person name="Iarovenko S."/>
            <person name="Subramanian E."/>
            <person name="Araus A.J."/>
            <person name="Petzold A."/>
            <person name="Susuki M."/>
            <person name="Suzuki K.-i.T."/>
            <person name="Hayashi T."/>
            <person name="Toyoda A."/>
            <person name="Oliveira C."/>
            <person name="Osipova E."/>
            <person name="Leigh N.D."/>
            <person name="Simon A."/>
            <person name="Yun M.H."/>
        </authorList>
    </citation>
    <scope>NUCLEOTIDE SEQUENCE</scope>
    <source>
        <strain evidence="2">20211129_DDA</strain>
        <tissue evidence="2">Liver</tissue>
    </source>
</reference>
<keyword evidence="1" id="KW-1133">Transmembrane helix</keyword>
<name>A0AAV7SAT5_PLEWA</name>
<comment type="caution">
    <text evidence="2">The sequence shown here is derived from an EMBL/GenBank/DDBJ whole genome shotgun (WGS) entry which is preliminary data.</text>
</comment>
<gene>
    <name evidence="2" type="ORF">NDU88_002391</name>
</gene>
<accession>A0AAV7SAT5</accession>
<dbReference type="AlphaFoldDB" id="A0AAV7SAT5"/>
<evidence type="ECO:0000313" key="3">
    <source>
        <dbReference type="Proteomes" id="UP001066276"/>
    </source>
</evidence>
<keyword evidence="1" id="KW-0472">Membrane</keyword>
<evidence type="ECO:0000313" key="2">
    <source>
        <dbReference type="EMBL" id="KAJ1161911.1"/>
    </source>
</evidence>
<sequence>MCGTVTLLAPGCGGYAVWMWVPRWFFSVRGSNAAGSTVSGVFYFACFAVCWAGKLRAPHSCWHSDGFEVNWAVALVGALSGRHSDGFEVSWAVDWLVPSVVGILMALK</sequence>